<evidence type="ECO:0000313" key="2">
    <source>
        <dbReference type="EMBL" id="MDB7085842.1"/>
    </source>
</evidence>
<dbReference type="AlphaFoldDB" id="A0AB35IP51"/>
<dbReference type="RefSeq" id="WP_195992736.1">
    <property type="nucleotide sequence ID" value="NZ_JADPBJ010000037.1"/>
</dbReference>
<gene>
    <name evidence="2" type="ORF">PM738_18840</name>
</gene>
<feature type="transmembrane region" description="Helical" evidence="1">
    <location>
        <begin position="51"/>
        <end position="70"/>
    </location>
</feature>
<keyword evidence="1" id="KW-0812">Transmembrane</keyword>
<feature type="transmembrane region" description="Helical" evidence="1">
    <location>
        <begin position="91"/>
        <end position="109"/>
    </location>
</feature>
<keyword evidence="1" id="KW-0472">Membrane</keyword>
<organism evidence="2 3">
    <name type="scientific">Thomasclavelia ramosa</name>
    <dbReference type="NCBI Taxonomy" id="1547"/>
    <lineage>
        <taxon>Bacteria</taxon>
        <taxon>Bacillati</taxon>
        <taxon>Bacillota</taxon>
        <taxon>Erysipelotrichia</taxon>
        <taxon>Erysipelotrichales</taxon>
        <taxon>Coprobacillaceae</taxon>
        <taxon>Thomasclavelia</taxon>
    </lineage>
</organism>
<evidence type="ECO:0000256" key="1">
    <source>
        <dbReference type="SAM" id="Phobius"/>
    </source>
</evidence>
<keyword evidence="1" id="KW-1133">Transmembrane helix</keyword>
<protein>
    <submittedName>
        <fullName evidence="2">Uncharacterized protein</fullName>
    </submittedName>
</protein>
<reference evidence="2" key="1">
    <citation type="submission" date="2023-01" db="EMBL/GenBank/DDBJ databases">
        <title>Human gut microbiome strain richness.</title>
        <authorList>
            <person name="Chen-Liaw A."/>
        </authorList>
    </citation>
    <scope>NUCLEOTIDE SEQUENCE</scope>
    <source>
        <strain evidence="2">1001217st2_G6_1001217B_191108</strain>
    </source>
</reference>
<dbReference type="EMBL" id="JAQLKE010000057">
    <property type="protein sequence ID" value="MDB7085842.1"/>
    <property type="molecule type" value="Genomic_DNA"/>
</dbReference>
<dbReference type="Proteomes" id="UP001211987">
    <property type="component" value="Unassembled WGS sequence"/>
</dbReference>
<accession>A0AB35IP51</accession>
<comment type="caution">
    <text evidence="2">The sequence shown here is derived from an EMBL/GenBank/DDBJ whole genome shotgun (WGS) entry which is preliminary data.</text>
</comment>
<name>A0AB35IP51_9FIRM</name>
<evidence type="ECO:0000313" key="3">
    <source>
        <dbReference type="Proteomes" id="UP001211987"/>
    </source>
</evidence>
<proteinExistence type="predicted"/>
<sequence length="110" mass="12271">MKKIRKFKVAIATFTICTLIKLNSISAAVSFNQGQATTDVKAILDPIANVMIAISVPLAICSAGYSYFTWNGKDEEEKEQMPFHKTIKKHVIAFILFGLLSTILKWFTIS</sequence>